<sequence length="272" mass="29901">MSNFEHAGDWSSLHAKVQSTLDPHVRANYEDRFRAAIGYLTADPTSITLVQAGLTATLARSDPLKSHREEIDDASSRNERHGSHAVHRPLCGGAFISLHTFAQRLYCLRNSTIFAATLARMPSAPIVSTNAESMGVSFHGRWVPVMCDWRVRALRAAHNLEVPDPDFAATEASRSREGACANGCVDEEEDDSHDARFERRYARQVSSERWLVHIAACICRRCSARARGKFAHHDKSKEAKRCGACNVPAPRGANLCRTSGLPALPGDLGLDN</sequence>
<protein>
    <submittedName>
        <fullName evidence="1">Uncharacterized protein</fullName>
    </submittedName>
</protein>
<accession>A0ACC6U6F6</accession>
<comment type="caution">
    <text evidence="1">The sequence shown here is derived from an EMBL/GenBank/DDBJ whole genome shotgun (WGS) entry which is preliminary data.</text>
</comment>
<dbReference type="Proteomes" id="UP001558850">
    <property type="component" value="Unassembled WGS sequence"/>
</dbReference>
<proteinExistence type="predicted"/>
<name>A0ACC6U6F6_9BURK</name>
<evidence type="ECO:0000313" key="1">
    <source>
        <dbReference type="EMBL" id="MEX3935283.1"/>
    </source>
</evidence>
<dbReference type="EMBL" id="JBFRCH010000019">
    <property type="protein sequence ID" value="MEX3935283.1"/>
    <property type="molecule type" value="Genomic_DNA"/>
</dbReference>
<reference evidence="1" key="1">
    <citation type="submission" date="2024-07" db="EMBL/GenBank/DDBJ databases">
        <title>A survey of Mimosa microsymbionts across Brazilian biomes reveals a high diversity of Paraburkholderia nodulating endemic species, but also that Cupriavidus is common as a symbiont of widespread species.</title>
        <authorList>
            <person name="Rouws L."/>
            <person name="Barauna A."/>
            <person name="Beukes C."/>
            <person name="Rouws J.R.C."/>
            <person name="De Faria S.M."/>
            <person name="Gross E."/>
            <person name="Bueno Dos Reis Junior F."/>
            <person name="Simon M.F."/>
            <person name="Maluk M."/>
            <person name="Odee D.W."/>
            <person name="Kenicer G."/>
            <person name="Young J.P.W."/>
            <person name="Reis V.M."/>
            <person name="Zilli J."/>
            <person name="James E.K."/>
        </authorList>
    </citation>
    <scope>NUCLEOTIDE SEQUENCE</scope>
    <source>
        <strain evidence="1">EG181B</strain>
    </source>
</reference>
<keyword evidence="2" id="KW-1185">Reference proteome</keyword>
<gene>
    <name evidence="1" type="ORF">AB4Y32_26395</name>
</gene>
<evidence type="ECO:0000313" key="2">
    <source>
        <dbReference type="Proteomes" id="UP001558850"/>
    </source>
</evidence>
<organism evidence="1 2">
    <name type="scientific">Paraburkholderia phymatum</name>
    <dbReference type="NCBI Taxonomy" id="148447"/>
    <lineage>
        <taxon>Bacteria</taxon>
        <taxon>Pseudomonadati</taxon>
        <taxon>Pseudomonadota</taxon>
        <taxon>Betaproteobacteria</taxon>
        <taxon>Burkholderiales</taxon>
        <taxon>Burkholderiaceae</taxon>
        <taxon>Paraburkholderia</taxon>
    </lineage>
</organism>